<evidence type="ECO:0000256" key="4">
    <source>
        <dbReference type="ARBA" id="ARBA00022989"/>
    </source>
</evidence>
<sequence length="320" mass="34236">MTKGILNKINLMWVAIIVVLYLLLSYMMAAGIINSYYKITLFNMCINIMLAVSLNLVIGICGQFSLGHAGFMCIGAYSAGIITKMMPNYAGLILGILVGFVISTIAALIVSIPTLRLKGDYLAIATLGFSEIIRILVQNMKITNGAAGLSGIPALTTWPLLMLGVVLTIVICSNFTRSAPGRACIAVREDEIAAEAMGINTTKYKVIAFVIGALLASAAGALFACNFYVIKPTQFTFNKSIDILVMVVFGGMGSMTSSVLAAIAIGLLNMVLQNFTDARMIIYGAILVIMMIFKPQGLFGDREISLSKIVDKAKAKKEAN</sequence>
<organism evidence="7 8">
    <name type="scientific">Dubosiella newyorkensis</name>
    <dbReference type="NCBI Taxonomy" id="1862672"/>
    <lineage>
        <taxon>Bacteria</taxon>
        <taxon>Bacillati</taxon>
        <taxon>Bacillota</taxon>
        <taxon>Erysipelotrichia</taxon>
        <taxon>Erysipelotrichales</taxon>
        <taxon>Erysipelotrichaceae</taxon>
        <taxon>Dubosiella</taxon>
    </lineage>
</organism>
<evidence type="ECO:0000256" key="1">
    <source>
        <dbReference type="ARBA" id="ARBA00004651"/>
    </source>
</evidence>
<dbReference type="Proteomes" id="UP000186705">
    <property type="component" value="Unassembled WGS sequence"/>
</dbReference>
<dbReference type="OrthoDB" id="9789927at2"/>
<name>A0A1U7NP80_9FIRM</name>
<dbReference type="RefSeq" id="WP_076340849.1">
    <property type="nucleotide sequence ID" value="NZ_CAMNTW010000037.1"/>
</dbReference>
<dbReference type="AlphaFoldDB" id="A0A1U7NP80"/>
<keyword evidence="8" id="KW-1185">Reference proteome</keyword>
<evidence type="ECO:0000256" key="3">
    <source>
        <dbReference type="ARBA" id="ARBA00022692"/>
    </source>
</evidence>
<evidence type="ECO:0000256" key="6">
    <source>
        <dbReference type="SAM" id="Phobius"/>
    </source>
</evidence>
<comment type="subcellular location">
    <subcellularLocation>
        <location evidence="1">Cell membrane</location>
        <topology evidence="1">Multi-pass membrane protein</topology>
    </subcellularLocation>
</comment>
<evidence type="ECO:0000313" key="7">
    <source>
        <dbReference type="EMBL" id="OLU47291.1"/>
    </source>
</evidence>
<keyword evidence="5 6" id="KW-0472">Membrane</keyword>
<dbReference type="PANTHER" id="PTHR30482">
    <property type="entry name" value="HIGH-AFFINITY BRANCHED-CHAIN AMINO ACID TRANSPORT SYSTEM PERMEASE"/>
    <property type="match status" value="1"/>
</dbReference>
<reference evidence="7 8" key="1">
    <citation type="submission" date="2016-11" db="EMBL/GenBank/DDBJ databases">
        <title>Description of two novel members of the family Erysipelotrichaceae: Ileibacterium lipovorans gen. nov., sp. nov. and Dubosiella newyorkensis, gen. nov., sp. nov.</title>
        <authorList>
            <person name="Cox L.M."/>
            <person name="Sohn J."/>
            <person name="Tyrrell K.L."/>
            <person name="Citron D.M."/>
            <person name="Lawson P.A."/>
            <person name="Patel N.B."/>
            <person name="Iizumi T."/>
            <person name="Perez-Perez G.I."/>
            <person name="Goldstein E.J."/>
            <person name="Blaser M.J."/>
        </authorList>
    </citation>
    <scope>NUCLEOTIDE SEQUENCE [LARGE SCALE GENOMIC DNA]</scope>
    <source>
        <strain evidence="7 8">NYU-BL-A4</strain>
    </source>
</reference>
<evidence type="ECO:0000313" key="8">
    <source>
        <dbReference type="Proteomes" id="UP000186705"/>
    </source>
</evidence>
<keyword evidence="3 6" id="KW-0812">Transmembrane</keyword>
<dbReference type="GO" id="GO:0005886">
    <property type="term" value="C:plasma membrane"/>
    <property type="evidence" value="ECO:0007669"/>
    <property type="project" value="UniProtKB-SubCell"/>
</dbReference>
<keyword evidence="2" id="KW-1003">Cell membrane</keyword>
<feature type="transmembrane region" description="Helical" evidence="6">
    <location>
        <begin position="40"/>
        <end position="58"/>
    </location>
</feature>
<dbReference type="PANTHER" id="PTHR30482:SF10">
    <property type="entry name" value="HIGH-AFFINITY BRANCHED-CHAIN AMINO ACID TRANSPORT PROTEIN BRAE"/>
    <property type="match status" value="1"/>
</dbReference>
<evidence type="ECO:0000256" key="5">
    <source>
        <dbReference type="ARBA" id="ARBA00023136"/>
    </source>
</evidence>
<feature type="transmembrane region" description="Helical" evidence="6">
    <location>
        <begin position="89"/>
        <end position="115"/>
    </location>
</feature>
<dbReference type="InterPro" id="IPR001851">
    <property type="entry name" value="ABC_transp_permease"/>
</dbReference>
<feature type="transmembrane region" description="Helical" evidence="6">
    <location>
        <begin position="121"/>
        <end position="137"/>
    </location>
</feature>
<dbReference type="CDD" id="cd06581">
    <property type="entry name" value="TM_PBP1_LivM_like"/>
    <property type="match status" value="1"/>
</dbReference>
<feature type="transmembrane region" description="Helical" evidence="6">
    <location>
        <begin position="206"/>
        <end position="229"/>
    </location>
</feature>
<dbReference type="GO" id="GO:0015658">
    <property type="term" value="F:branched-chain amino acid transmembrane transporter activity"/>
    <property type="evidence" value="ECO:0007669"/>
    <property type="project" value="InterPro"/>
</dbReference>
<feature type="transmembrane region" description="Helical" evidence="6">
    <location>
        <begin position="241"/>
        <end position="268"/>
    </location>
</feature>
<evidence type="ECO:0000256" key="2">
    <source>
        <dbReference type="ARBA" id="ARBA00022475"/>
    </source>
</evidence>
<dbReference type="EMBL" id="MPKA01000052">
    <property type="protein sequence ID" value="OLU47291.1"/>
    <property type="molecule type" value="Genomic_DNA"/>
</dbReference>
<feature type="transmembrane region" description="Helical" evidence="6">
    <location>
        <begin position="12"/>
        <end position="33"/>
    </location>
</feature>
<gene>
    <name evidence="7" type="ORF">BO225_03225</name>
</gene>
<feature type="transmembrane region" description="Helical" evidence="6">
    <location>
        <begin position="149"/>
        <end position="171"/>
    </location>
</feature>
<feature type="transmembrane region" description="Helical" evidence="6">
    <location>
        <begin position="280"/>
        <end position="299"/>
    </location>
</feature>
<dbReference type="STRING" id="1862672.BO225_03225"/>
<dbReference type="GeneID" id="78274959"/>
<dbReference type="InterPro" id="IPR043428">
    <property type="entry name" value="LivM-like"/>
</dbReference>
<accession>A0A1U7NP80</accession>
<keyword evidence="4 6" id="KW-1133">Transmembrane helix</keyword>
<protein>
    <submittedName>
        <fullName evidence="7">Branched-chain amino acid ABC transporter permease</fullName>
    </submittedName>
</protein>
<proteinExistence type="predicted"/>
<comment type="caution">
    <text evidence="7">The sequence shown here is derived from an EMBL/GenBank/DDBJ whole genome shotgun (WGS) entry which is preliminary data.</text>
</comment>
<dbReference type="Pfam" id="PF02653">
    <property type="entry name" value="BPD_transp_2"/>
    <property type="match status" value="1"/>
</dbReference>